<keyword evidence="1" id="KW-0732">Signal</keyword>
<gene>
    <name evidence="2" type="ORF">SAMN05421783_11529</name>
</gene>
<dbReference type="Proteomes" id="UP000198816">
    <property type="component" value="Unassembled WGS sequence"/>
</dbReference>
<evidence type="ECO:0000256" key="1">
    <source>
        <dbReference type="SAM" id="SignalP"/>
    </source>
</evidence>
<accession>A0A1H2ZAQ6</accession>
<sequence>MFRPLLIIPLIGLLLTGAGSAATTTLAEAVGAALTLAGQTPRVTATRREADAIRTQAGSLVAQDPQAET</sequence>
<feature type="signal peptide" evidence="1">
    <location>
        <begin position="1"/>
        <end position="21"/>
    </location>
</feature>
<evidence type="ECO:0000313" key="2">
    <source>
        <dbReference type="EMBL" id="SDX14415.1"/>
    </source>
</evidence>
<evidence type="ECO:0000313" key="3">
    <source>
        <dbReference type="Proteomes" id="UP000198816"/>
    </source>
</evidence>
<keyword evidence="3" id="KW-1185">Reference proteome</keyword>
<dbReference type="AlphaFoldDB" id="A0A1H2ZAQ6"/>
<protein>
    <submittedName>
        <fullName evidence="2">Uncharacterized protein</fullName>
    </submittedName>
</protein>
<reference evidence="3" key="1">
    <citation type="submission" date="2016-10" db="EMBL/GenBank/DDBJ databases">
        <authorList>
            <person name="Varghese N."/>
            <person name="Submissions S."/>
        </authorList>
    </citation>
    <scope>NUCLEOTIDE SEQUENCE [LARGE SCALE GENOMIC DNA]</scope>
    <source>
        <strain evidence="3">DSM 217</strain>
    </source>
</reference>
<dbReference type="RefSeq" id="WP_093034103.1">
    <property type="nucleotide sequence ID" value="NZ_FNNZ01000015.1"/>
</dbReference>
<dbReference type="EMBL" id="FNNZ01000015">
    <property type="protein sequence ID" value="SDX14415.1"/>
    <property type="molecule type" value="Genomic_DNA"/>
</dbReference>
<organism evidence="2 3">
    <name type="scientific">Thiocapsa roseopersicina</name>
    <dbReference type="NCBI Taxonomy" id="1058"/>
    <lineage>
        <taxon>Bacteria</taxon>
        <taxon>Pseudomonadati</taxon>
        <taxon>Pseudomonadota</taxon>
        <taxon>Gammaproteobacteria</taxon>
        <taxon>Chromatiales</taxon>
        <taxon>Chromatiaceae</taxon>
        <taxon>Thiocapsa</taxon>
    </lineage>
</organism>
<name>A0A1H2ZAQ6_THIRO</name>
<proteinExistence type="predicted"/>
<feature type="chain" id="PRO_5011702163" evidence="1">
    <location>
        <begin position="22"/>
        <end position="69"/>
    </location>
</feature>